<organism evidence="6 7">
    <name type="scientific">Amnibacterium flavum</name>
    <dbReference type="NCBI Taxonomy" id="2173173"/>
    <lineage>
        <taxon>Bacteria</taxon>
        <taxon>Bacillati</taxon>
        <taxon>Actinomycetota</taxon>
        <taxon>Actinomycetes</taxon>
        <taxon>Micrococcales</taxon>
        <taxon>Microbacteriaceae</taxon>
        <taxon>Amnibacterium</taxon>
    </lineage>
</organism>
<dbReference type="SUPFAM" id="SSF81296">
    <property type="entry name" value="E set domains"/>
    <property type="match status" value="1"/>
</dbReference>
<sequence length="197" mass="19866">MAMSLRSRLAPALVVLGFGTLLALGAPLAASAHDQLESTDPAEGATVESLDAITLTFSGTLLSIGEDQRSAAIQVTSGDRFYEAGCPVLVDNTATTDVALGGAGTYDVLWQVVSSDGHTISGEYSFDYAPADGTEQSEGSATPLCGDSTAAADQPSDDAVLIGAAFTIGALAIIGVVVAIIFGRRRNAGGFGPPGQD</sequence>
<keyword evidence="4" id="KW-0472">Membrane</keyword>
<evidence type="ECO:0000256" key="3">
    <source>
        <dbReference type="SAM" id="MobiDB-lite"/>
    </source>
</evidence>
<reference evidence="6 7" key="1">
    <citation type="submission" date="2018-05" db="EMBL/GenBank/DDBJ databases">
        <title>Amnibacterium sp. M8JJ-5, whole genome shotgun sequence.</title>
        <authorList>
            <person name="Tuo L."/>
        </authorList>
    </citation>
    <scope>NUCLEOTIDE SEQUENCE [LARGE SCALE GENOMIC DNA]</scope>
    <source>
        <strain evidence="6 7">M8JJ-5</strain>
    </source>
</reference>
<dbReference type="AlphaFoldDB" id="A0A2V1HRL2"/>
<feature type="region of interest" description="Disordered" evidence="3">
    <location>
        <begin position="129"/>
        <end position="150"/>
    </location>
</feature>
<dbReference type="InterPro" id="IPR014755">
    <property type="entry name" value="Cu-Rt/internalin_Ig-like"/>
</dbReference>
<dbReference type="EMBL" id="QEOP01000002">
    <property type="protein sequence ID" value="PVZ93749.1"/>
    <property type="molecule type" value="Genomic_DNA"/>
</dbReference>
<evidence type="ECO:0000256" key="1">
    <source>
        <dbReference type="ARBA" id="ARBA00022729"/>
    </source>
</evidence>
<dbReference type="GO" id="GO:0046688">
    <property type="term" value="P:response to copper ion"/>
    <property type="evidence" value="ECO:0007669"/>
    <property type="project" value="InterPro"/>
</dbReference>
<keyword evidence="4" id="KW-0812">Transmembrane</keyword>
<accession>A0A2V1HRL2</accession>
<dbReference type="GO" id="GO:0005507">
    <property type="term" value="F:copper ion binding"/>
    <property type="evidence" value="ECO:0007669"/>
    <property type="project" value="InterPro"/>
</dbReference>
<dbReference type="Pfam" id="PF04234">
    <property type="entry name" value="CopC"/>
    <property type="match status" value="1"/>
</dbReference>
<feature type="transmembrane region" description="Helical" evidence="4">
    <location>
        <begin position="159"/>
        <end position="182"/>
    </location>
</feature>
<feature type="domain" description="CopC" evidence="5">
    <location>
        <begin position="33"/>
        <end position="127"/>
    </location>
</feature>
<comment type="caution">
    <text evidence="6">The sequence shown here is derived from an EMBL/GenBank/DDBJ whole genome shotgun (WGS) entry which is preliminary data.</text>
</comment>
<keyword evidence="1" id="KW-0732">Signal</keyword>
<evidence type="ECO:0000313" key="6">
    <source>
        <dbReference type="EMBL" id="PVZ93749.1"/>
    </source>
</evidence>
<keyword evidence="4" id="KW-1133">Transmembrane helix</keyword>
<keyword evidence="2" id="KW-0186">Copper</keyword>
<name>A0A2V1HRL2_9MICO</name>
<dbReference type="InterPro" id="IPR007348">
    <property type="entry name" value="CopC_dom"/>
</dbReference>
<dbReference type="GO" id="GO:0042597">
    <property type="term" value="C:periplasmic space"/>
    <property type="evidence" value="ECO:0007669"/>
    <property type="project" value="InterPro"/>
</dbReference>
<gene>
    <name evidence="6" type="ORF">DDQ50_08100</name>
</gene>
<dbReference type="Gene3D" id="2.60.40.1220">
    <property type="match status" value="1"/>
</dbReference>
<dbReference type="Proteomes" id="UP000244893">
    <property type="component" value="Unassembled WGS sequence"/>
</dbReference>
<evidence type="ECO:0000256" key="4">
    <source>
        <dbReference type="SAM" id="Phobius"/>
    </source>
</evidence>
<keyword evidence="7" id="KW-1185">Reference proteome</keyword>
<evidence type="ECO:0000256" key="2">
    <source>
        <dbReference type="ARBA" id="ARBA00023008"/>
    </source>
</evidence>
<proteinExistence type="predicted"/>
<protein>
    <submittedName>
        <fullName evidence="6">Transporter</fullName>
    </submittedName>
</protein>
<evidence type="ECO:0000259" key="5">
    <source>
        <dbReference type="Pfam" id="PF04234"/>
    </source>
</evidence>
<dbReference type="OrthoDB" id="5242236at2"/>
<evidence type="ECO:0000313" key="7">
    <source>
        <dbReference type="Proteomes" id="UP000244893"/>
    </source>
</evidence>
<dbReference type="InterPro" id="IPR014756">
    <property type="entry name" value="Ig_E-set"/>
</dbReference>